<keyword evidence="2" id="KW-1133">Transmembrane helix</keyword>
<feature type="transmembrane region" description="Helical" evidence="2">
    <location>
        <begin position="140"/>
        <end position="163"/>
    </location>
</feature>
<dbReference type="RefSeq" id="WP_344782220.1">
    <property type="nucleotide sequence ID" value="NZ_BAAAZW010000004.1"/>
</dbReference>
<protein>
    <submittedName>
        <fullName evidence="3">Uncharacterized protein</fullName>
    </submittedName>
</protein>
<evidence type="ECO:0000256" key="1">
    <source>
        <dbReference type="SAM" id="MobiDB-lite"/>
    </source>
</evidence>
<name>A0ABP7NYZ7_9ACTN</name>
<dbReference type="EMBL" id="BAAAZW010000004">
    <property type="protein sequence ID" value="GAA3956889.1"/>
    <property type="molecule type" value="Genomic_DNA"/>
</dbReference>
<feature type="transmembrane region" description="Helical" evidence="2">
    <location>
        <begin position="7"/>
        <end position="31"/>
    </location>
</feature>
<evidence type="ECO:0000256" key="2">
    <source>
        <dbReference type="SAM" id="Phobius"/>
    </source>
</evidence>
<feature type="compositionally biased region" description="Pro residues" evidence="1">
    <location>
        <begin position="238"/>
        <end position="258"/>
    </location>
</feature>
<organism evidence="3 4">
    <name type="scientific">Gordonia caeni</name>
    <dbReference type="NCBI Taxonomy" id="1007097"/>
    <lineage>
        <taxon>Bacteria</taxon>
        <taxon>Bacillati</taxon>
        <taxon>Actinomycetota</taxon>
        <taxon>Actinomycetes</taxon>
        <taxon>Mycobacteriales</taxon>
        <taxon>Gordoniaceae</taxon>
        <taxon>Gordonia</taxon>
    </lineage>
</organism>
<proteinExistence type="predicted"/>
<accession>A0ABP7NYZ7</accession>
<keyword evidence="2" id="KW-0472">Membrane</keyword>
<keyword evidence="2" id="KW-0812">Transmembrane</keyword>
<feature type="compositionally biased region" description="Pro residues" evidence="1">
    <location>
        <begin position="208"/>
        <end position="232"/>
    </location>
</feature>
<feature type="region of interest" description="Disordered" evidence="1">
    <location>
        <begin position="171"/>
        <end position="265"/>
    </location>
</feature>
<keyword evidence="4" id="KW-1185">Reference proteome</keyword>
<evidence type="ECO:0000313" key="4">
    <source>
        <dbReference type="Proteomes" id="UP001418444"/>
    </source>
</evidence>
<evidence type="ECO:0000313" key="3">
    <source>
        <dbReference type="EMBL" id="GAA3956889.1"/>
    </source>
</evidence>
<comment type="caution">
    <text evidence="3">The sequence shown here is derived from an EMBL/GenBank/DDBJ whole genome shotgun (WGS) entry which is preliminary data.</text>
</comment>
<feature type="compositionally biased region" description="Low complexity" evidence="1">
    <location>
        <begin position="176"/>
        <end position="195"/>
    </location>
</feature>
<gene>
    <name evidence="3" type="ORF">GCM10022231_14890</name>
</gene>
<reference evidence="4" key="1">
    <citation type="journal article" date="2019" name="Int. J. Syst. Evol. Microbiol.">
        <title>The Global Catalogue of Microorganisms (GCM) 10K type strain sequencing project: providing services to taxonomists for standard genome sequencing and annotation.</title>
        <authorList>
            <consortium name="The Broad Institute Genomics Platform"/>
            <consortium name="The Broad Institute Genome Sequencing Center for Infectious Disease"/>
            <person name="Wu L."/>
            <person name="Ma J."/>
        </authorList>
    </citation>
    <scope>NUCLEOTIDE SEQUENCE [LARGE SCALE GENOMIC DNA]</scope>
    <source>
        <strain evidence="4">JCM 16923</strain>
    </source>
</reference>
<dbReference type="Proteomes" id="UP001418444">
    <property type="component" value="Unassembled WGS sequence"/>
</dbReference>
<sequence length="265" mass="27270">MKTAGKWLTWTGLAIGIVTVVVGIVMAIVGFGKLTDVVNDSFRVTGPTQHTARSGDVLVLYAPSSSVAGDPVCAITGPAPTRPGPIERNTDFTYDDRNISAFASYRFTQDGTYTIDCDRSGVVAGPELPVSGIFTGAGGVLLAVFGGLLGAVMLVLGVILWIIGANRAKTPPAPPAWQGGAPYAGQPYQPGAPQQSYRPGAPGQPYRPSVPQPPYPPATGQPPYPPETPDTPPQSSAPTPPPADPSPTDPPAADPPAAEPGDDPR</sequence>